<evidence type="ECO:0000256" key="2">
    <source>
        <dbReference type="ARBA" id="ARBA00022857"/>
    </source>
</evidence>
<dbReference type="RefSeq" id="WP_184339479.1">
    <property type="nucleotide sequence ID" value="NZ_JACHIG010000004.1"/>
</dbReference>
<dbReference type="PRINTS" id="PR00081">
    <property type="entry name" value="GDHRDH"/>
</dbReference>
<dbReference type="PANTHER" id="PTHR43490">
    <property type="entry name" value="(+)-NEOMENTHOL DEHYDROGENASE"/>
    <property type="match status" value="1"/>
</dbReference>
<evidence type="ECO:0000313" key="6">
    <source>
        <dbReference type="EMBL" id="MBB5032552.1"/>
    </source>
</evidence>
<dbReference type="Pfam" id="PF00106">
    <property type="entry name" value="adh_short"/>
    <property type="match status" value="1"/>
</dbReference>
<evidence type="ECO:0000256" key="1">
    <source>
        <dbReference type="ARBA" id="ARBA00006484"/>
    </source>
</evidence>
<dbReference type="AlphaFoldDB" id="A0A7W8DJY2"/>
<keyword evidence="2" id="KW-0521">NADP</keyword>
<comment type="similarity">
    <text evidence="1 4">Belongs to the short-chain dehydrogenases/reductases (SDR) family.</text>
</comment>
<reference evidence="6 7" key="1">
    <citation type="submission" date="2020-08" db="EMBL/GenBank/DDBJ databases">
        <title>Genomic Encyclopedia of Type Strains, Phase IV (KMG-IV): sequencing the most valuable type-strain genomes for metagenomic binning, comparative biology and taxonomic classification.</title>
        <authorList>
            <person name="Goeker M."/>
        </authorList>
    </citation>
    <scope>NUCLEOTIDE SEQUENCE [LARGE SCALE GENOMIC DNA]</scope>
    <source>
        <strain evidence="6 7">DSM 12252</strain>
    </source>
</reference>
<dbReference type="PRINTS" id="PR00080">
    <property type="entry name" value="SDRFAMILY"/>
</dbReference>
<proteinExistence type="inferred from homology"/>
<evidence type="ECO:0000313" key="7">
    <source>
        <dbReference type="Proteomes" id="UP000590740"/>
    </source>
</evidence>
<dbReference type="GO" id="GO:0016020">
    <property type="term" value="C:membrane"/>
    <property type="evidence" value="ECO:0007669"/>
    <property type="project" value="TreeGrafter"/>
</dbReference>
<accession>A0A7W8DJY2</accession>
<dbReference type="GO" id="GO:0016491">
    <property type="term" value="F:oxidoreductase activity"/>
    <property type="evidence" value="ECO:0007669"/>
    <property type="project" value="UniProtKB-KW"/>
</dbReference>
<organism evidence="6 7">
    <name type="scientific">Prosthecobacter vanneervenii</name>
    <dbReference type="NCBI Taxonomy" id="48466"/>
    <lineage>
        <taxon>Bacteria</taxon>
        <taxon>Pseudomonadati</taxon>
        <taxon>Verrucomicrobiota</taxon>
        <taxon>Verrucomicrobiia</taxon>
        <taxon>Verrucomicrobiales</taxon>
        <taxon>Verrucomicrobiaceae</taxon>
        <taxon>Prosthecobacter</taxon>
    </lineage>
</organism>
<gene>
    <name evidence="6" type="ORF">HNQ65_002134</name>
</gene>
<dbReference type="PANTHER" id="PTHR43490:SF99">
    <property type="entry name" value="SHORT-CHAIN DEHYDROGENASE_REDUCTASE"/>
    <property type="match status" value="1"/>
</dbReference>
<dbReference type="SMART" id="SM00822">
    <property type="entry name" value="PKS_KR"/>
    <property type="match status" value="1"/>
</dbReference>
<sequence>MKPIILITGATRGIGLAAAKQLAARGAQVIIGSRDGVRAMAAAEKIGGGATGVALDITDAASVEAAVGEIGRQFGRLDVLANNSAILLDHYQSLLDLKPEVLLETLDTNVVGTLRVSQAFSPLLAKSSAPRIINVSSGAGQLDGEPQAWAPAYCISKTALNMLTQQLTAALPQVMVNSMCPGWCRTEMGGSDAPRSPEEGADTLTWLALEAPHDLRGKFIKDRAVIPW</sequence>
<dbReference type="InterPro" id="IPR036291">
    <property type="entry name" value="NAD(P)-bd_dom_sf"/>
</dbReference>
<dbReference type="SUPFAM" id="SSF51735">
    <property type="entry name" value="NAD(P)-binding Rossmann-fold domains"/>
    <property type="match status" value="1"/>
</dbReference>
<evidence type="ECO:0000256" key="4">
    <source>
        <dbReference type="RuleBase" id="RU000363"/>
    </source>
</evidence>
<keyword evidence="7" id="KW-1185">Reference proteome</keyword>
<dbReference type="InterPro" id="IPR057326">
    <property type="entry name" value="KR_dom"/>
</dbReference>
<dbReference type="Proteomes" id="UP000590740">
    <property type="component" value="Unassembled WGS sequence"/>
</dbReference>
<name>A0A7W8DJY2_9BACT</name>
<evidence type="ECO:0000256" key="3">
    <source>
        <dbReference type="ARBA" id="ARBA00023002"/>
    </source>
</evidence>
<protein>
    <submittedName>
        <fullName evidence="6">NAD(P)-dependent dehydrogenase (Short-subunit alcohol dehydrogenase family)</fullName>
    </submittedName>
</protein>
<keyword evidence="3" id="KW-0560">Oxidoreductase</keyword>
<feature type="domain" description="Ketoreductase" evidence="5">
    <location>
        <begin position="3"/>
        <end position="209"/>
    </location>
</feature>
<dbReference type="Gene3D" id="3.40.50.720">
    <property type="entry name" value="NAD(P)-binding Rossmann-like Domain"/>
    <property type="match status" value="1"/>
</dbReference>
<comment type="caution">
    <text evidence="6">The sequence shown here is derived from an EMBL/GenBank/DDBJ whole genome shotgun (WGS) entry which is preliminary data.</text>
</comment>
<dbReference type="InterPro" id="IPR002347">
    <property type="entry name" value="SDR_fam"/>
</dbReference>
<dbReference type="EMBL" id="JACHIG010000004">
    <property type="protein sequence ID" value="MBB5032552.1"/>
    <property type="molecule type" value="Genomic_DNA"/>
</dbReference>
<evidence type="ECO:0000259" key="5">
    <source>
        <dbReference type="SMART" id="SM00822"/>
    </source>
</evidence>